<keyword evidence="1" id="KW-0479">Metal-binding</keyword>
<evidence type="ECO:0000256" key="2">
    <source>
        <dbReference type="ARBA" id="ARBA00022896"/>
    </source>
</evidence>
<dbReference type="Pfam" id="PF03171">
    <property type="entry name" value="2OG-FeII_Oxy"/>
    <property type="match status" value="1"/>
</dbReference>
<dbReference type="GO" id="GO:0016706">
    <property type="term" value="F:2-oxoglutarate-dependent dioxygenase activity"/>
    <property type="evidence" value="ECO:0000318"/>
    <property type="project" value="GO_Central"/>
</dbReference>
<evidence type="ECO:0000256" key="1">
    <source>
        <dbReference type="ARBA" id="ARBA00022723"/>
    </source>
</evidence>
<evidence type="ECO:0000259" key="5">
    <source>
        <dbReference type="Pfam" id="PF14226"/>
    </source>
</evidence>
<dbReference type="PANTHER" id="PTHR47991">
    <property type="entry name" value="OXOGLUTARATE/IRON-DEPENDENT DIOXYGENASE"/>
    <property type="match status" value="1"/>
</dbReference>
<dbReference type="STRING" id="3988.B9S2P9"/>
<dbReference type="Proteomes" id="UP000008311">
    <property type="component" value="Unassembled WGS sequence"/>
</dbReference>
<reference evidence="7" key="1">
    <citation type="journal article" date="2010" name="Nat. Biotechnol.">
        <title>Draft genome sequence of the oilseed species Ricinus communis.</title>
        <authorList>
            <person name="Chan A.P."/>
            <person name="Crabtree J."/>
            <person name="Zhao Q."/>
            <person name="Lorenzi H."/>
            <person name="Orvis J."/>
            <person name="Puiu D."/>
            <person name="Melake-Berhan A."/>
            <person name="Jones K.M."/>
            <person name="Redman J."/>
            <person name="Chen G."/>
            <person name="Cahoon E.B."/>
            <person name="Gedil M."/>
            <person name="Stanke M."/>
            <person name="Haas B.J."/>
            <person name="Wortman J.R."/>
            <person name="Fraser-Liggett C.M."/>
            <person name="Ravel J."/>
            <person name="Rabinowicz P.D."/>
        </authorList>
    </citation>
    <scope>NUCLEOTIDE SEQUENCE [LARGE SCALE GENOMIC DNA]</scope>
    <source>
        <strain evidence="7">cv. Hale</strain>
    </source>
</reference>
<dbReference type="InParanoid" id="B9S2P9"/>
<keyword evidence="3" id="KW-0408">Iron</keyword>
<evidence type="ECO:0000256" key="3">
    <source>
        <dbReference type="ARBA" id="ARBA00023004"/>
    </source>
</evidence>
<dbReference type="InterPro" id="IPR050295">
    <property type="entry name" value="Plant_2OG-oxidoreductases"/>
</dbReference>
<evidence type="ECO:0000313" key="6">
    <source>
        <dbReference type="EMBL" id="EEF42054.1"/>
    </source>
</evidence>
<name>B9S2P9_RICCO</name>
<feature type="domain" description="Non-haem dioxygenase N-terminal" evidence="5">
    <location>
        <begin position="36"/>
        <end position="111"/>
    </location>
</feature>
<proteinExistence type="predicted"/>
<dbReference type="GO" id="GO:0031418">
    <property type="term" value="F:L-ascorbic acid binding"/>
    <property type="evidence" value="ECO:0007669"/>
    <property type="project" value="UniProtKB-KW"/>
</dbReference>
<dbReference type="EC" id="1.14.11.23" evidence="6"/>
<dbReference type="AlphaFoldDB" id="B9S2P9"/>
<dbReference type="Gene3D" id="2.60.120.330">
    <property type="entry name" value="B-lactam Antibiotic, Isopenicillin N Synthase, Chain"/>
    <property type="match status" value="1"/>
</dbReference>
<evidence type="ECO:0000259" key="4">
    <source>
        <dbReference type="Pfam" id="PF03171"/>
    </source>
</evidence>
<keyword evidence="6" id="KW-0560">Oxidoreductase</keyword>
<organism evidence="6 7">
    <name type="scientific">Ricinus communis</name>
    <name type="common">Castor bean</name>
    <dbReference type="NCBI Taxonomy" id="3988"/>
    <lineage>
        <taxon>Eukaryota</taxon>
        <taxon>Viridiplantae</taxon>
        <taxon>Streptophyta</taxon>
        <taxon>Embryophyta</taxon>
        <taxon>Tracheophyta</taxon>
        <taxon>Spermatophyta</taxon>
        <taxon>Magnoliopsida</taxon>
        <taxon>eudicotyledons</taxon>
        <taxon>Gunneridae</taxon>
        <taxon>Pentapetalae</taxon>
        <taxon>rosids</taxon>
        <taxon>fabids</taxon>
        <taxon>Malpighiales</taxon>
        <taxon>Euphorbiaceae</taxon>
        <taxon>Acalyphoideae</taxon>
        <taxon>Acalypheae</taxon>
        <taxon>Ricinus</taxon>
    </lineage>
</organism>
<dbReference type="Pfam" id="PF14226">
    <property type="entry name" value="DIOX_N"/>
    <property type="match status" value="1"/>
</dbReference>
<protein>
    <submittedName>
        <fullName evidence="6">Leucoanthocyanidin dioxygenase, putative</fullName>
        <ecNumber evidence="6">1.14.11.23</ecNumber>
    </submittedName>
</protein>
<dbReference type="InterPro" id="IPR027443">
    <property type="entry name" value="IPNS-like_sf"/>
</dbReference>
<keyword evidence="7" id="KW-1185">Reference proteome</keyword>
<dbReference type="InterPro" id="IPR044861">
    <property type="entry name" value="IPNS-like_FE2OG_OXY"/>
</dbReference>
<dbReference type="GO" id="GO:0046872">
    <property type="term" value="F:metal ion binding"/>
    <property type="evidence" value="ECO:0007669"/>
    <property type="project" value="UniProtKB-KW"/>
</dbReference>
<feature type="domain" description="Isopenicillin N synthase-like Fe(2+) 2OG dioxygenase" evidence="4">
    <location>
        <begin position="194"/>
        <end position="283"/>
    </location>
</feature>
<accession>B9S2P9</accession>
<keyword evidence="2" id="KW-0847">Vitamin C</keyword>
<keyword evidence="6" id="KW-0223">Dioxygenase</keyword>
<dbReference type="eggNOG" id="KOG0143">
    <property type="taxonomic scope" value="Eukaryota"/>
</dbReference>
<dbReference type="InterPro" id="IPR026992">
    <property type="entry name" value="DIOX_N"/>
</dbReference>
<sequence>MAETTLFVSQTPLELNKITSTINRLNSLNSGTNDEIPTIDYSKLCSNDPDARSKALEKLSSACKEFGCFNLVNHGIPERWIEDTLKGIYGFYDLTEEERKEYQTKTPDDRIRRCLFTTNRENRECLRVVTYPNFHCPPKPADFSNAFESYVKGFWEVKFGLARAFSKIVGLEENHFEKALKLELGFDVAVLGVYPPWFELKGSYGVPAHSDTGFFVSLIETAGISLDVLTSSGNWVKAKIPSNAMFILLGDHFEILTHGDYKSPIHKLVQDNEIKRISMAKIHGPSLDTFMTPAPEFVDQSRPPAYRGMAYIESLEANDYHQIDVHSNMAKTQNGAI</sequence>
<dbReference type="SUPFAM" id="SSF51197">
    <property type="entry name" value="Clavaminate synthase-like"/>
    <property type="match status" value="1"/>
</dbReference>
<dbReference type="EMBL" id="EQ973853">
    <property type="protein sequence ID" value="EEF42054.1"/>
    <property type="molecule type" value="Genomic_DNA"/>
</dbReference>
<evidence type="ECO:0000313" key="7">
    <source>
        <dbReference type="Proteomes" id="UP000008311"/>
    </source>
</evidence>
<gene>
    <name evidence="6" type="ORF">RCOM_0560020</name>
</gene>